<sequence length="327" mass="35856">MRDRNLVVQLVGVTFLCLALTSSASRREELERAAELAVERAAERVAEKAVEKALETGNSSTETETIRASHSSVRKYDFTQQLPIYTILTPEQRNEMLRMEKEQEAGELAVKQIKHTLFRRQADDFGPSYGPEGGDDFDDVGPGFGSSSSVEDDIGPGFGSSSGGSGGSGGTKDEDNISPGFESIGRLPFGSLGSSFGRGPLGFSPGLGSTGDFTSSRFVRQYPYGNPYQHSHYQFVPVHQATRVSKPEEPAAPKRKEQPQVVPAIKPLIPPVRIYQVETKPIFYYNPPVNHYAAPFFYQQPQVKFVNQGAEIRPGAGVEGKRQRRVP</sequence>
<reference evidence="4" key="1">
    <citation type="submission" date="2025-08" db="UniProtKB">
        <authorList>
            <consortium name="RefSeq"/>
        </authorList>
    </citation>
    <scope>IDENTIFICATION</scope>
    <source>
        <strain evidence="4">USDA-PBARC FA_bdor</strain>
        <tissue evidence="4">Whole organism</tissue>
    </source>
</reference>
<dbReference type="GeneID" id="105272580"/>
<dbReference type="KEGG" id="fas:105272580"/>
<feature type="chain" id="PRO_5040196688" evidence="2">
    <location>
        <begin position="25"/>
        <end position="327"/>
    </location>
</feature>
<accession>A0A9R1UAC2</accession>
<evidence type="ECO:0000313" key="3">
    <source>
        <dbReference type="Proteomes" id="UP000694866"/>
    </source>
</evidence>
<dbReference type="Proteomes" id="UP000694866">
    <property type="component" value="Unplaced"/>
</dbReference>
<protein>
    <submittedName>
        <fullName evidence="4">Uncharacterized protein</fullName>
    </submittedName>
</protein>
<organism evidence="3 4">
    <name type="scientific">Fopius arisanus</name>
    <dbReference type="NCBI Taxonomy" id="64838"/>
    <lineage>
        <taxon>Eukaryota</taxon>
        <taxon>Metazoa</taxon>
        <taxon>Ecdysozoa</taxon>
        <taxon>Arthropoda</taxon>
        <taxon>Hexapoda</taxon>
        <taxon>Insecta</taxon>
        <taxon>Pterygota</taxon>
        <taxon>Neoptera</taxon>
        <taxon>Endopterygota</taxon>
        <taxon>Hymenoptera</taxon>
        <taxon>Apocrita</taxon>
        <taxon>Ichneumonoidea</taxon>
        <taxon>Braconidae</taxon>
        <taxon>Opiinae</taxon>
        <taxon>Fopius</taxon>
    </lineage>
</organism>
<dbReference type="OrthoDB" id="6630782at2759"/>
<feature type="compositionally biased region" description="Gly residues" evidence="1">
    <location>
        <begin position="156"/>
        <end position="170"/>
    </location>
</feature>
<evidence type="ECO:0000313" key="4">
    <source>
        <dbReference type="RefSeq" id="XP_011313073.1"/>
    </source>
</evidence>
<evidence type="ECO:0000256" key="1">
    <source>
        <dbReference type="SAM" id="MobiDB-lite"/>
    </source>
</evidence>
<dbReference type="AlphaFoldDB" id="A0A9R1UAC2"/>
<keyword evidence="3" id="KW-1185">Reference proteome</keyword>
<proteinExistence type="predicted"/>
<keyword evidence="2" id="KW-0732">Signal</keyword>
<dbReference type="RefSeq" id="XP_011313073.1">
    <property type="nucleotide sequence ID" value="XM_011314771.1"/>
</dbReference>
<evidence type="ECO:0000256" key="2">
    <source>
        <dbReference type="SAM" id="SignalP"/>
    </source>
</evidence>
<gene>
    <name evidence="4" type="primary">LOC105272580</name>
</gene>
<feature type="region of interest" description="Disordered" evidence="1">
    <location>
        <begin position="121"/>
        <end position="184"/>
    </location>
</feature>
<feature type="signal peptide" evidence="2">
    <location>
        <begin position="1"/>
        <end position="24"/>
    </location>
</feature>
<name>A0A9R1UAC2_9HYME</name>